<reference evidence="1 2" key="1">
    <citation type="journal article" date="2020" name="ISME J.">
        <title>Uncovering the hidden diversity of litter-decomposition mechanisms in mushroom-forming fungi.</title>
        <authorList>
            <person name="Floudas D."/>
            <person name="Bentzer J."/>
            <person name="Ahren D."/>
            <person name="Johansson T."/>
            <person name="Persson P."/>
            <person name="Tunlid A."/>
        </authorList>
    </citation>
    <scope>NUCLEOTIDE SEQUENCE [LARGE SCALE GENOMIC DNA]</scope>
    <source>
        <strain evidence="1 2">CBS 291.85</strain>
    </source>
</reference>
<protein>
    <submittedName>
        <fullName evidence="1">Uncharacterized protein</fullName>
    </submittedName>
</protein>
<comment type="caution">
    <text evidence="1">The sequence shown here is derived from an EMBL/GenBank/DDBJ whole genome shotgun (WGS) entry which is preliminary data.</text>
</comment>
<dbReference type="OrthoDB" id="2834661at2759"/>
<gene>
    <name evidence="1" type="ORF">D9758_017483</name>
</gene>
<proteinExistence type="predicted"/>
<evidence type="ECO:0000313" key="1">
    <source>
        <dbReference type="EMBL" id="KAF5334359.1"/>
    </source>
</evidence>
<accession>A0A8H5C429</accession>
<keyword evidence="2" id="KW-1185">Reference proteome</keyword>
<dbReference type="EMBL" id="JAACJM010000261">
    <property type="protein sequence ID" value="KAF5334359.1"/>
    <property type="molecule type" value="Genomic_DNA"/>
</dbReference>
<dbReference type="AlphaFoldDB" id="A0A8H5C429"/>
<organism evidence="1 2">
    <name type="scientific">Tetrapyrgos nigripes</name>
    <dbReference type="NCBI Taxonomy" id="182062"/>
    <lineage>
        <taxon>Eukaryota</taxon>
        <taxon>Fungi</taxon>
        <taxon>Dikarya</taxon>
        <taxon>Basidiomycota</taxon>
        <taxon>Agaricomycotina</taxon>
        <taxon>Agaricomycetes</taxon>
        <taxon>Agaricomycetidae</taxon>
        <taxon>Agaricales</taxon>
        <taxon>Marasmiineae</taxon>
        <taxon>Marasmiaceae</taxon>
        <taxon>Tetrapyrgos</taxon>
    </lineage>
</organism>
<name>A0A8H5C429_9AGAR</name>
<sequence>MIALGESDFLFTSSQLPYPYSSFPYLSLPLDTLVTTSSFDSVHYPLNEVPHACWSDILMGFLESVLTRESSGRARWVSIDDPILTWKDPVCEKCGVEHDGPYGECDECHKNKLVTHDLPGREWNEKLFNVMHPFIPPHRLNHYRFRGFHSLNQSSWHFGGESRERFDSIILPSHELGSFIDPVPLTDDVRFTFAMKYEYDGEINCLLGSDEERTFPFTVRKWTRDNRLSMEEMLMFVLTGVVPSRYRGEGDFPFSFPTFKRFVSWEEEGIIQERSSRKEFSDDRFVFKKEVLNCWWTVEDDPRTRVVRYKRDIWYLNREKFGIMVKSFPSVKRFWIFDAERRIDWLYEMKFPFPFKNPILHPILHRVYHFHSELHFNLPRDISRPRFDYTTNDNPFGAPLIVYEELEEDKKGVYDFKPLINWSSTRKMSFPERFMYGGGEVESGLPFF</sequence>
<dbReference type="Proteomes" id="UP000559256">
    <property type="component" value="Unassembled WGS sequence"/>
</dbReference>
<evidence type="ECO:0000313" key="2">
    <source>
        <dbReference type="Proteomes" id="UP000559256"/>
    </source>
</evidence>